<dbReference type="AlphaFoldDB" id="A0A410FT23"/>
<accession>A0A410FT23</accession>
<keyword evidence="1" id="KW-0472">Membrane</keyword>
<name>A0A410FT23_BIPS1</name>
<dbReference type="EMBL" id="CP034928">
    <property type="protein sequence ID" value="QAA76134.1"/>
    <property type="molecule type" value="Genomic_DNA"/>
</dbReference>
<feature type="transmembrane region" description="Helical" evidence="1">
    <location>
        <begin position="12"/>
        <end position="31"/>
    </location>
</feature>
<protein>
    <submittedName>
        <fullName evidence="2">Uncharacterized protein</fullName>
    </submittedName>
</protein>
<evidence type="ECO:0000313" key="2">
    <source>
        <dbReference type="EMBL" id="QAA76134.1"/>
    </source>
</evidence>
<keyword evidence="1" id="KW-0812">Transmembrane</keyword>
<dbReference type="KEGG" id="bih:BIP78_0368"/>
<proteinExistence type="predicted"/>
<organism evidence="2 3">
    <name type="scientific">Bipolaricaulis sibiricus</name>
    <dbReference type="NCBI Taxonomy" id="2501609"/>
    <lineage>
        <taxon>Bacteria</taxon>
        <taxon>Candidatus Bipolaricaulota</taxon>
        <taxon>Candidatus Bipolaricaulia</taxon>
        <taxon>Candidatus Bipolaricaulales</taxon>
        <taxon>Candidatus Bipolaricaulaceae</taxon>
        <taxon>Candidatus Bipolaricaulis</taxon>
    </lineage>
</organism>
<gene>
    <name evidence="2" type="ORF">BIP78_0368</name>
</gene>
<dbReference type="Proteomes" id="UP000287233">
    <property type="component" value="Chromosome"/>
</dbReference>
<evidence type="ECO:0000256" key="1">
    <source>
        <dbReference type="SAM" id="Phobius"/>
    </source>
</evidence>
<keyword evidence="1" id="KW-1133">Transmembrane helix</keyword>
<evidence type="ECO:0000313" key="3">
    <source>
        <dbReference type="Proteomes" id="UP000287233"/>
    </source>
</evidence>
<reference evidence="3" key="1">
    <citation type="submission" date="2018-12" db="EMBL/GenBank/DDBJ databases">
        <title>Complete genome sequence of an uncultured bacterium of the candidate phylum Bipolaricaulota.</title>
        <authorList>
            <person name="Kadnikov V.V."/>
            <person name="Mardanov A.V."/>
            <person name="Beletsky A.V."/>
            <person name="Frank Y.A."/>
            <person name="Karnachuk O.V."/>
            <person name="Ravin N.V."/>
        </authorList>
    </citation>
    <scope>NUCLEOTIDE SEQUENCE [LARGE SCALE GENOMIC DNA]</scope>
</reference>
<sequence>MKWEEKVAKKLSVRGLYVLIAVTLLAMLSGANHKWG</sequence>